<sequence length="96" mass="11033">MPEKILTVQEWFFDKKLCIRGGNPDRPGTNDNESIGVDSKTAGMGEIHSRRFHVIEKCFSFPYDMKTLREDIHTAERKLLLFGDQQRFGSSRQKGG</sequence>
<dbReference type="Proteomes" id="UP000214760">
    <property type="component" value="Unassembled WGS sequence"/>
</dbReference>
<dbReference type="AlphaFoldDB" id="A0A1I6JM09"/>
<proteinExistence type="predicted"/>
<name>A0A1I6JM09_9FIRM</name>
<reference evidence="1 2" key="1">
    <citation type="submission" date="2016-10" db="EMBL/GenBank/DDBJ databases">
        <authorList>
            <person name="de Groot N.N."/>
        </authorList>
    </citation>
    <scope>NUCLEOTIDE SEQUENCE [LARGE SCALE GENOMIC DNA]</scope>
    <source>
        <strain evidence="1 2">F</strain>
    </source>
</reference>
<evidence type="ECO:0000313" key="1">
    <source>
        <dbReference type="EMBL" id="SFR79979.1"/>
    </source>
</evidence>
<dbReference type="RefSeq" id="WP_143099348.1">
    <property type="nucleotide sequence ID" value="NZ_FOZC01000009.1"/>
</dbReference>
<organism evidence="1 2">
    <name type="scientific">[Clostridium] aminophilum</name>
    <dbReference type="NCBI Taxonomy" id="1526"/>
    <lineage>
        <taxon>Bacteria</taxon>
        <taxon>Bacillati</taxon>
        <taxon>Bacillota</taxon>
        <taxon>Clostridia</taxon>
        <taxon>Lachnospirales</taxon>
        <taxon>Lachnospiraceae</taxon>
    </lineage>
</organism>
<dbReference type="EMBL" id="FOZC01000009">
    <property type="protein sequence ID" value="SFR79979.1"/>
    <property type="molecule type" value="Genomic_DNA"/>
</dbReference>
<evidence type="ECO:0000313" key="2">
    <source>
        <dbReference type="Proteomes" id="UP000214760"/>
    </source>
</evidence>
<gene>
    <name evidence="1" type="ORF">SAMN02910262_01668</name>
</gene>
<protein>
    <submittedName>
        <fullName evidence="1">Uncharacterized protein</fullName>
    </submittedName>
</protein>
<accession>A0A1I6JM09</accession>